<keyword evidence="9" id="KW-1185">Reference proteome</keyword>
<proteinExistence type="predicted"/>
<evidence type="ECO:0000313" key="8">
    <source>
        <dbReference type="EMBL" id="TCS90498.1"/>
    </source>
</evidence>
<dbReference type="PROSITE" id="PS51093">
    <property type="entry name" value="PTS_EIIA_TYPE_1"/>
    <property type="match status" value="1"/>
</dbReference>
<dbReference type="NCBIfam" id="TIGR00830">
    <property type="entry name" value="PTBA"/>
    <property type="match status" value="1"/>
</dbReference>
<name>A0A4R3KYA8_9FIRM</name>
<dbReference type="FunFam" id="2.70.70.10:FF:000001">
    <property type="entry name" value="PTS system glucose-specific IIA component"/>
    <property type="match status" value="1"/>
</dbReference>
<dbReference type="Pfam" id="PF00358">
    <property type="entry name" value="PTS_EIIA_1"/>
    <property type="match status" value="1"/>
</dbReference>
<keyword evidence="2" id="KW-0813">Transport</keyword>
<dbReference type="AlphaFoldDB" id="A0A4R3KYA8"/>
<dbReference type="InterPro" id="IPR001127">
    <property type="entry name" value="PTS_EIIA_1_perm"/>
</dbReference>
<evidence type="ECO:0000259" key="7">
    <source>
        <dbReference type="PROSITE" id="PS51093"/>
    </source>
</evidence>
<dbReference type="EMBL" id="SMAE01000004">
    <property type="protein sequence ID" value="TCS90498.1"/>
    <property type="molecule type" value="Genomic_DNA"/>
</dbReference>
<evidence type="ECO:0000256" key="2">
    <source>
        <dbReference type="ARBA" id="ARBA00022448"/>
    </source>
</evidence>
<feature type="domain" description="PTS EIIA type-1" evidence="7">
    <location>
        <begin position="29"/>
        <end position="133"/>
    </location>
</feature>
<keyword evidence="5" id="KW-0598">Phosphotransferase system</keyword>
<sequence>MLNFFKKNKIVELTSPMTGKIIPIEEVPDKVFSDKMVGDGVAIEPVDGEIVSPIDGKVATIFPTNHAIGLITKEGLEILIHIGLDTVELNGLGFKRLTKKDAKVKKGDPLMEFDPKLVEEKGKSPITPIIITNMDKVKKMEKNTGDVERGNQIIMTIELI</sequence>
<dbReference type="GO" id="GO:0009401">
    <property type="term" value="P:phosphoenolpyruvate-dependent sugar phosphotransferase system"/>
    <property type="evidence" value="ECO:0007669"/>
    <property type="project" value="UniProtKB-KW"/>
</dbReference>
<evidence type="ECO:0000256" key="5">
    <source>
        <dbReference type="ARBA" id="ARBA00022683"/>
    </source>
</evidence>
<dbReference type="GO" id="GO:0005737">
    <property type="term" value="C:cytoplasm"/>
    <property type="evidence" value="ECO:0007669"/>
    <property type="project" value="UniProtKB-SubCell"/>
</dbReference>
<dbReference type="SUPFAM" id="SSF51261">
    <property type="entry name" value="Duplicated hybrid motif"/>
    <property type="match status" value="1"/>
</dbReference>
<accession>A0A4R3KYA8</accession>
<dbReference type="RefSeq" id="WP_132026750.1">
    <property type="nucleotide sequence ID" value="NZ_CP068564.1"/>
</dbReference>
<evidence type="ECO:0000256" key="4">
    <source>
        <dbReference type="ARBA" id="ARBA00022679"/>
    </source>
</evidence>
<keyword evidence="6" id="KW-0418">Kinase</keyword>
<dbReference type="InterPro" id="IPR011055">
    <property type="entry name" value="Dup_hybrid_motif"/>
</dbReference>
<comment type="caution">
    <text evidence="8">The sequence shown here is derived from an EMBL/GenBank/DDBJ whole genome shotgun (WGS) entry which is preliminary data.</text>
</comment>
<keyword evidence="3" id="KW-0762">Sugar transport</keyword>
<dbReference type="Proteomes" id="UP000294567">
    <property type="component" value="Unassembled WGS sequence"/>
</dbReference>
<evidence type="ECO:0000256" key="3">
    <source>
        <dbReference type="ARBA" id="ARBA00022597"/>
    </source>
</evidence>
<dbReference type="PANTHER" id="PTHR45008:SF1">
    <property type="entry name" value="PTS SYSTEM GLUCOSE-SPECIFIC EIIA COMPONENT"/>
    <property type="match status" value="1"/>
</dbReference>
<keyword evidence="4" id="KW-0808">Transferase</keyword>
<dbReference type="PROSITE" id="PS00371">
    <property type="entry name" value="PTS_EIIA_TYPE_1_HIS"/>
    <property type="match status" value="1"/>
</dbReference>
<dbReference type="OrthoDB" id="92465at2"/>
<evidence type="ECO:0000256" key="6">
    <source>
        <dbReference type="ARBA" id="ARBA00022777"/>
    </source>
</evidence>
<comment type="subcellular location">
    <subcellularLocation>
        <location evidence="1">Cytoplasm</location>
    </subcellularLocation>
</comment>
<organism evidence="8 9">
    <name type="scientific">Keratinibaculum paraultunense</name>
    <dbReference type="NCBI Taxonomy" id="1278232"/>
    <lineage>
        <taxon>Bacteria</taxon>
        <taxon>Bacillati</taxon>
        <taxon>Bacillota</taxon>
        <taxon>Tissierellia</taxon>
        <taxon>Tissierellales</taxon>
        <taxon>Tepidimicrobiaceae</taxon>
        <taxon>Keratinibaculum</taxon>
    </lineage>
</organism>
<protein>
    <submittedName>
        <fullName evidence="8">PTS system glucose-specific IIA component</fullName>
    </submittedName>
</protein>
<dbReference type="GO" id="GO:0016301">
    <property type="term" value="F:kinase activity"/>
    <property type="evidence" value="ECO:0007669"/>
    <property type="project" value="UniProtKB-KW"/>
</dbReference>
<reference evidence="8 9" key="1">
    <citation type="submission" date="2019-03" db="EMBL/GenBank/DDBJ databases">
        <title>Genomic Encyclopedia of Type Strains, Phase IV (KMG-IV): sequencing the most valuable type-strain genomes for metagenomic binning, comparative biology and taxonomic classification.</title>
        <authorList>
            <person name="Goeker M."/>
        </authorList>
    </citation>
    <scope>NUCLEOTIDE SEQUENCE [LARGE SCALE GENOMIC DNA]</scope>
    <source>
        <strain evidence="8 9">DSM 26752</strain>
    </source>
</reference>
<gene>
    <name evidence="8" type="ORF">EDD65_10439</name>
</gene>
<dbReference type="Gene3D" id="2.70.70.10">
    <property type="entry name" value="Glucose Permease (Domain IIA)"/>
    <property type="match status" value="1"/>
</dbReference>
<dbReference type="PANTHER" id="PTHR45008">
    <property type="entry name" value="PTS SYSTEM GLUCOSE-SPECIFIC EIIA COMPONENT"/>
    <property type="match status" value="1"/>
</dbReference>
<dbReference type="InterPro" id="IPR050890">
    <property type="entry name" value="PTS_EIIA_component"/>
</dbReference>
<evidence type="ECO:0000313" key="9">
    <source>
        <dbReference type="Proteomes" id="UP000294567"/>
    </source>
</evidence>
<evidence type="ECO:0000256" key="1">
    <source>
        <dbReference type="ARBA" id="ARBA00004496"/>
    </source>
</evidence>